<evidence type="ECO:0000256" key="2">
    <source>
        <dbReference type="SAM" id="SignalP"/>
    </source>
</evidence>
<protein>
    <recommendedName>
        <fullName evidence="5">DUF4412 domain-containing protein</fullName>
    </recommendedName>
</protein>
<evidence type="ECO:0000256" key="1">
    <source>
        <dbReference type="SAM" id="MobiDB-lite"/>
    </source>
</evidence>
<comment type="caution">
    <text evidence="3">The sequence shown here is derived from an EMBL/GenBank/DDBJ whole genome shotgun (WGS) entry which is preliminary data.</text>
</comment>
<feature type="signal peptide" evidence="2">
    <location>
        <begin position="1"/>
        <end position="20"/>
    </location>
</feature>
<evidence type="ECO:0008006" key="5">
    <source>
        <dbReference type="Google" id="ProtNLM"/>
    </source>
</evidence>
<feature type="region of interest" description="Disordered" evidence="1">
    <location>
        <begin position="271"/>
        <end position="300"/>
    </location>
</feature>
<proteinExistence type="predicted"/>
<dbReference type="Proteomes" id="UP000319836">
    <property type="component" value="Unassembled WGS sequence"/>
</dbReference>
<feature type="compositionally biased region" description="Basic and acidic residues" evidence="1">
    <location>
        <begin position="281"/>
        <end position="294"/>
    </location>
</feature>
<keyword evidence="2" id="KW-0732">Signal</keyword>
<evidence type="ECO:0000313" key="4">
    <source>
        <dbReference type="Proteomes" id="UP000319836"/>
    </source>
</evidence>
<reference evidence="3 4" key="1">
    <citation type="journal article" date="2019" name="Nat. Microbiol.">
        <title>Mediterranean grassland soil C-N compound turnover is dependent on rainfall and depth, and is mediated by genomically divergent microorganisms.</title>
        <authorList>
            <person name="Diamond S."/>
            <person name="Andeer P.F."/>
            <person name="Li Z."/>
            <person name="Crits-Christoph A."/>
            <person name="Burstein D."/>
            <person name="Anantharaman K."/>
            <person name="Lane K.R."/>
            <person name="Thomas B.C."/>
            <person name="Pan C."/>
            <person name="Northen T.R."/>
            <person name="Banfield J.F."/>
        </authorList>
    </citation>
    <scope>NUCLEOTIDE SEQUENCE [LARGE SCALE GENOMIC DNA]</scope>
    <source>
        <strain evidence="3">WS_10</strain>
    </source>
</reference>
<organism evidence="3 4">
    <name type="scientific">Eiseniibacteriota bacterium</name>
    <dbReference type="NCBI Taxonomy" id="2212470"/>
    <lineage>
        <taxon>Bacteria</taxon>
        <taxon>Candidatus Eiseniibacteriota</taxon>
    </lineage>
</organism>
<sequence length="300" mass="32163">MTRLHALWALAMLAVAPGRAAAPARTGAGAGTMVVIESRGSQRELAGGQTDIAVTESVWGDRRSIETDARLTTASGAPAVRRRHRAILALDRQVVWNLDLDDSSYTETSFALARRFAAAVPAPMKKSEKALGPGERIAGLPTTRFELRHGSPSTSGSAKGDSLEYVQDVWVGRGTPAIARVVAFEGRPQPHGAGLPAAAAEVARRIDGIPVRVITRVQFPKSFDMTALVHRAISDSAARSMGLDLETRSLLMGGAEVTSIRVAPLQRDRFEPPARWKKKPGREAEMLEKIKEGRPAAPGR</sequence>
<gene>
    <name evidence="3" type="ORF">E6K80_05750</name>
</gene>
<dbReference type="AlphaFoldDB" id="A0A538U673"/>
<dbReference type="EMBL" id="VBPA01000128">
    <property type="protein sequence ID" value="TMQ71393.1"/>
    <property type="molecule type" value="Genomic_DNA"/>
</dbReference>
<accession>A0A538U673</accession>
<name>A0A538U673_UNCEI</name>
<feature type="chain" id="PRO_5022118283" description="DUF4412 domain-containing protein" evidence="2">
    <location>
        <begin position="21"/>
        <end position="300"/>
    </location>
</feature>
<evidence type="ECO:0000313" key="3">
    <source>
        <dbReference type="EMBL" id="TMQ71393.1"/>
    </source>
</evidence>